<comment type="caution">
    <text evidence="1">The sequence shown here is derived from an EMBL/GenBank/DDBJ whole genome shotgun (WGS) entry which is preliminary data.</text>
</comment>
<name>A0ACC3DP86_9PEZI</name>
<accession>A0ACC3DP86</accession>
<dbReference type="EMBL" id="JAWDJW010001816">
    <property type="protein sequence ID" value="KAK3078534.1"/>
    <property type="molecule type" value="Genomic_DNA"/>
</dbReference>
<keyword evidence="2" id="KW-1185">Reference proteome</keyword>
<gene>
    <name evidence="1" type="ORF">LTS18_007273</name>
</gene>
<dbReference type="Proteomes" id="UP001186974">
    <property type="component" value="Unassembled WGS sequence"/>
</dbReference>
<proteinExistence type="predicted"/>
<evidence type="ECO:0000313" key="2">
    <source>
        <dbReference type="Proteomes" id="UP001186974"/>
    </source>
</evidence>
<reference evidence="1" key="1">
    <citation type="submission" date="2024-09" db="EMBL/GenBank/DDBJ databases">
        <title>Black Yeasts Isolated from many extreme environments.</title>
        <authorList>
            <person name="Coleine C."/>
            <person name="Stajich J.E."/>
            <person name="Selbmann L."/>
        </authorList>
    </citation>
    <scope>NUCLEOTIDE SEQUENCE</scope>
    <source>
        <strain evidence="1">CCFEE 5737</strain>
    </source>
</reference>
<evidence type="ECO:0000313" key="1">
    <source>
        <dbReference type="EMBL" id="KAK3078534.1"/>
    </source>
</evidence>
<organism evidence="1 2">
    <name type="scientific">Coniosporium uncinatum</name>
    <dbReference type="NCBI Taxonomy" id="93489"/>
    <lineage>
        <taxon>Eukaryota</taxon>
        <taxon>Fungi</taxon>
        <taxon>Dikarya</taxon>
        <taxon>Ascomycota</taxon>
        <taxon>Pezizomycotina</taxon>
        <taxon>Dothideomycetes</taxon>
        <taxon>Dothideomycetes incertae sedis</taxon>
        <taxon>Coniosporium</taxon>
    </lineage>
</organism>
<protein>
    <submittedName>
        <fullName evidence="1">Uncharacterized protein</fullName>
    </submittedName>
</protein>
<sequence>MSKLLHSIRPLARSASNFALYGLVGFLATGALHDHVYELHPVKGSSMSPALSPTYHETGAKDRLGVWKWLPCQSLRRGDVVVFWQPHNPEEQSVKRVVALPGDTVYPMQKRGDEKARVYPFKKVMVPYGHIWVEGDNWRKTVDSNDFGPISMSLVVGRAAQIVWPYHRVGSIPERREKQRTRVVEAREEADMPIALKD</sequence>